<evidence type="ECO:0000313" key="1">
    <source>
        <dbReference type="EMBL" id="CAE6479024.1"/>
    </source>
</evidence>
<reference evidence="2" key="1">
    <citation type="submission" date="2021-01" db="EMBL/GenBank/DDBJ databases">
        <authorList>
            <person name="Kaushik A."/>
        </authorList>
    </citation>
    <scope>NUCLEOTIDE SEQUENCE</scope>
    <source>
        <strain evidence="1">AG4-R118</strain>
        <strain evidence="2">AG4-RS23</strain>
    </source>
</reference>
<evidence type="ECO:0000313" key="2">
    <source>
        <dbReference type="EMBL" id="CAE6482792.1"/>
    </source>
</evidence>
<dbReference type="Proteomes" id="UP000663888">
    <property type="component" value="Unassembled WGS sequence"/>
</dbReference>
<accession>A0A8H3H6E5</accession>
<protein>
    <submittedName>
        <fullName evidence="2">Uncharacterized protein</fullName>
    </submittedName>
</protein>
<sequence length="219" mass="24483">MGKSAHTVNSTDVFSTVLSTLTILSSVVIPPTIRINSILDTLMKDVGEILGLTRSSKHQELEEFGEYVDKMINRLVLGFRNDGLAQRTNVIKNLNELQRTLWMILRCISYIRGSEGMMSRIGHVLHPEEDQIPRMRQRLDDALKLFEFGAFIEMLVEQANPPTSAAGAYKAVSPADQCLARHTALPTQRPTTTLTSRDARLLKQPDNFGAVVHVLPLFN</sequence>
<evidence type="ECO:0000313" key="3">
    <source>
        <dbReference type="Proteomes" id="UP000663861"/>
    </source>
</evidence>
<dbReference type="EMBL" id="CAJMWY010002129">
    <property type="protein sequence ID" value="CAE6482792.1"/>
    <property type="molecule type" value="Genomic_DNA"/>
</dbReference>
<dbReference type="EMBL" id="CAJMWX010001284">
    <property type="protein sequence ID" value="CAE6479024.1"/>
    <property type="molecule type" value="Genomic_DNA"/>
</dbReference>
<gene>
    <name evidence="2" type="ORF">RDB_LOCUS100679</name>
    <name evidence="1" type="ORF">RDB_LOCUS121060</name>
</gene>
<dbReference type="Proteomes" id="UP000663861">
    <property type="component" value="Unassembled WGS sequence"/>
</dbReference>
<dbReference type="AlphaFoldDB" id="A0A8H3H6E5"/>
<organism evidence="2 3">
    <name type="scientific">Rhizoctonia solani</name>
    <dbReference type="NCBI Taxonomy" id="456999"/>
    <lineage>
        <taxon>Eukaryota</taxon>
        <taxon>Fungi</taxon>
        <taxon>Dikarya</taxon>
        <taxon>Basidiomycota</taxon>
        <taxon>Agaricomycotina</taxon>
        <taxon>Agaricomycetes</taxon>
        <taxon>Cantharellales</taxon>
        <taxon>Ceratobasidiaceae</taxon>
        <taxon>Rhizoctonia</taxon>
    </lineage>
</organism>
<proteinExistence type="predicted"/>
<comment type="caution">
    <text evidence="2">The sequence shown here is derived from an EMBL/GenBank/DDBJ whole genome shotgun (WGS) entry which is preliminary data.</text>
</comment>
<name>A0A8H3H6E5_9AGAM</name>